<dbReference type="PANTHER" id="PTHR44942">
    <property type="entry name" value="METHYLTRANSF_11 DOMAIN-CONTAINING PROTEIN"/>
    <property type="match status" value="1"/>
</dbReference>
<sequence length="262" mass="29795">MPEIPALPKRAFTMKAERRTDLASAYEVGAKDYDSIRPAYPRESLEFSLAGRTAKLAIDIGCGSGIFTAQLIEAGLEVWAVDPSADMLSVLKERTPQVHTVCASGESTGLPEDSADLITYAQAWHWVDPPLASAEAARLLHDEGSLVLLWNQLDVQVPWVHRLARIMHAGDVHRPELAPPLGKDFSTPESGVWHWFMKLDLHGILELTRSRSYYRRSKEETRTKVENNLRWYWCEHLGYAAEQIVEVPYLTHAWRARRRVRR</sequence>
<dbReference type="Pfam" id="PF08241">
    <property type="entry name" value="Methyltransf_11"/>
    <property type="match status" value="1"/>
</dbReference>
<comment type="caution">
    <text evidence="5">The sequence shown here is derived from an EMBL/GenBank/DDBJ whole genome shotgun (WGS) entry which is preliminary data.</text>
</comment>
<evidence type="ECO:0000259" key="4">
    <source>
        <dbReference type="Pfam" id="PF08241"/>
    </source>
</evidence>
<keyword evidence="2" id="KW-0489">Methyltransferase</keyword>
<dbReference type="Gene3D" id="3.40.50.150">
    <property type="entry name" value="Vaccinia Virus protein VP39"/>
    <property type="match status" value="1"/>
</dbReference>
<evidence type="ECO:0000256" key="2">
    <source>
        <dbReference type="ARBA" id="ARBA00022603"/>
    </source>
</evidence>
<dbReference type="InterPro" id="IPR029063">
    <property type="entry name" value="SAM-dependent_MTases_sf"/>
</dbReference>
<keyword evidence="3" id="KW-0808">Transferase</keyword>
<evidence type="ECO:0000256" key="1">
    <source>
        <dbReference type="ARBA" id="ARBA00008361"/>
    </source>
</evidence>
<dbReference type="InterPro" id="IPR013216">
    <property type="entry name" value="Methyltransf_11"/>
</dbReference>
<evidence type="ECO:0000256" key="3">
    <source>
        <dbReference type="ARBA" id="ARBA00022679"/>
    </source>
</evidence>
<dbReference type="PANTHER" id="PTHR44942:SF4">
    <property type="entry name" value="METHYLTRANSFERASE TYPE 11 DOMAIN-CONTAINING PROTEIN"/>
    <property type="match status" value="1"/>
</dbReference>
<comment type="similarity">
    <text evidence="1">Belongs to the methyltransferase superfamily.</text>
</comment>
<keyword evidence="6" id="KW-1185">Reference proteome</keyword>
<dbReference type="Proteomes" id="UP000606115">
    <property type="component" value="Unassembled WGS sequence"/>
</dbReference>
<reference evidence="6" key="1">
    <citation type="journal article" date="2019" name="Int. J. Syst. Evol. Microbiol.">
        <title>The Global Catalogue of Microorganisms (GCM) 10K type strain sequencing project: providing services to taxonomists for standard genome sequencing and annotation.</title>
        <authorList>
            <consortium name="The Broad Institute Genomics Platform"/>
            <consortium name="The Broad Institute Genome Sequencing Center for Infectious Disease"/>
            <person name="Wu L."/>
            <person name="Ma J."/>
        </authorList>
    </citation>
    <scope>NUCLEOTIDE SEQUENCE [LARGE SCALE GENOMIC DNA]</scope>
    <source>
        <strain evidence="6">CGMCC 1.3685</strain>
    </source>
</reference>
<dbReference type="InterPro" id="IPR051052">
    <property type="entry name" value="Diverse_substrate_MTase"/>
</dbReference>
<name>A0ABQ2DGP5_9MICC</name>
<protein>
    <submittedName>
        <fullName evidence="5">Ubiquinone biosynthesis protein</fullName>
    </submittedName>
</protein>
<dbReference type="GeneID" id="303303837"/>
<dbReference type="EMBL" id="BMKX01000002">
    <property type="protein sequence ID" value="GGJ56954.1"/>
    <property type="molecule type" value="Genomic_DNA"/>
</dbReference>
<dbReference type="SUPFAM" id="SSF53335">
    <property type="entry name" value="S-adenosyl-L-methionine-dependent methyltransferases"/>
    <property type="match status" value="1"/>
</dbReference>
<gene>
    <name evidence="5" type="ORF">GCM10007173_14690</name>
</gene>
<feature type="domain" description="Methyltransferase type 11" evidence="4">
    <location>
        <begin position="58"/>
        <end position="148"/>
    </location>
</feature>
<dbReference type="RefSeq" id="WP_188684756.1">
    <property type="nucleotide sequence ID" value="NZ_BMKX01000002.1"/>
</dbReference>
<dbReference type="CDD" id="cd02440">
    <property type="entry name" value="AdoMet_MTases"/>
    <property type="match status" value="1"/>
</dbReference>
<evidence type="ECO:0000313" key="6">
    <source>
        <dbReference type="Proteomes" id="UP000606115"/>
    </source>
</evidence>
<proteinExistence type="inferred from homology"/>
<organism evidence="5 6">
    <name type="scientific">Glutamicibacter ardleyensis</name>
    <dbReference type="NCBI Taxonomy" id="225894"/>
    <lineage>
        <taxon>Bacteria</taxon>
        <taxon>Bacillati</taxon>
        <taxon>Actinomycetota</taxon>
        <taxon>Actinomycetes</taxon>
        <taxon>Micrococcales</taxon>
        <taxon>Micrococcaceae</taxon>
        <taxon>Glutamicibacter</taxon>
    </lineage>
</organism>
<keyword evidence="5" id="KW-0830">Ubiquinone</keyword>
<evidence type="ECO:0000313" key="5">
    <source>
        <dbReference type="EMBL" id="GGJ56954.1"/>
    </source>
</evidence>
<accession>A0ABQ2DGP5</accession>